<organism evidence="2 3">
    <name type="scientific">Emydomyces testavorans</name>
    <dbReference type="NCBI Taxonomy" id="2070801"/>
    <lineage>
        <taxon>Eukaryota</taxon>
        <taxon>Fungi</taxon>
        <taxon>Dikarya</taxon>
        <taxon>Ascomycota</taxon>
        <taxon>Pezizomycotina</taxon>
        <taxon>Eurotiomycetes</taxon>
        <taxon>Eurotiomycetidae</taxon>
        <taxon>Onygenales</taxon>
        <taxon>Nannizziopsiaceae</taxon>
        <taxon>Emydomyces</taxon>
    </lineage>
</organism>
<dbReference type="SUPFAM" id="SSF47240">
    <property type="entry name" value="Ferritin-like"/>
    <property type="match status" value="1"/>
</dbReference>
<dbReference type="InterPro" id="IPR009078">
    <property type="entry name" value="Ferritin-like_SF"/>
</dbReference>
<dbReference type="EMBL" id="CP120628">
    <property type="protein sequence ID" value="WEW57989.1"/>
    <property type="molecule type" value="Genomic_DNA"/>
</dbReference>
<evidence type="ECO:0000313" key="3">
    <source>
        <dbReference type="Proteomes" id="UP001219355"/>
    </source>
</evidence>
<gene>
    <name evidence="2" type="ORF">PRK78_003456</name>
</gene>
<keyword evidence="3" id="KW-1185">Reference proteome</keyword>
<name>A0AAF0IKL4_9EURO</name>
<dbReference type="PANTHER" id="PTHR38705:SF1">
    <property type="entry name" value="PROTEIN RDS1"/>
    <property type="match status" value="1"/>
</dbReference>
<evidence type="ECO:0000256" key="1">
    <source>
        <dbReference type="SAM" id="SignalP"/>
    </source>
</evidence>
<reference evidence="2" key="1">
    <citation type="submission" date="2023-03" db="EMBL/GenBank/DDBJ databases">
        <title>Emydomyces testavorans Genome Sequence.</title>
        <authorList>
            <person name="Hoyer L."/>
        </authorList>
    </citation>
    <scope>NUCLEOTIDE SEQUENCE</scope>
    <source>
        <strain evidence="2">16-2883</strain>
    </source>
</reference>
<feature type="chain" id="PRO_5042122194" description="Stress response protein rds1p" evidence="1">
    <location>
        <begin position="21"/>
        <end position="330"/>
    </location>
</feature>
<dbReference type="Pfam" id="PF13668">
    <property type="entry name" value="Ferritin_2"/>
    <property type="match status" value="1"/>
</dbReference>
<dbReference type="PANTHER" id="PTHR38705">
    <property type="entry name" value="PROTEIN RDS1"/>
    <property type="match status" value="1"/>
</dbReference>
<sequence length="330" mass="34605">MKFALLTTALTALCARNALAIPLTARNTSNVGEAVAVGGGRGGGGGGRPVTDVDVLQFALTLEHLENVFYKQALSRFSEADFLRAGFDSRFFGQLNFVARDEEAHVVFLQKALTGLGVRPVVACRYNFPFNDVRSFVGLASVLEGVGVSAYLGGAPLISNKDFLGAAGAILAAEGLHQSLHRNSLNLIASANIAGTAISPNAIFSLASAFIVDCPRENPALPFRAFPSLSPRGGSVFAIDSLSQFAVGRGVVIPQTFFITFVSGLEIISIPGTFRGGIYSGRIPRQVAGQTFVVITAVEARGVLVESTILAGPAIIEITPTVPRLDLSIL</sequence>
<accession>A0AAF0IKL4</accession>
<keyword evidence="1" id="KW-0732">Signal</keyword>
<dbReference type="Proteomes" id="UP001219355">
    <property type="component" value="Chromosome 2"/>
</dbReference>
<dbReference type="InterPro" id="IPR039254">
    <property type="entry name" value="Rds1"/>
</dbReference>
<feature type="signal peptide" evidence="1">
    <location>
        <begin position="1"/>
        <end position="20"/>
    </location>
</feature>
<evidence type="ECO:0008006" key="4">
    <source>
        <dbReference type="Google" id="ProtNLM"/>
    </source>
</evidence>
<proteinExistence type="predicted"/>
<protein>
    <recommendedName>
        <fullName evidence="4">Stress response protein rds1p</fullName>
    </recommendedName>
</protein>
<dbReference type="AlphaFoldDB" id="A0AAF0IKL4"/>
<evidence type="ECO:0000313" key="2">
    <source>
        <dbReference type="EMBL" id="WEW57989.1"/>
    </source>
</evidence>